<dbReference type="GO" id="GO:0097347">
    <property type="term" value="C:TAM protein secretion complex"/>
    <property type="evidence" value="ECO:0007669"/>
    <property type="project" value="TreeGrafter"/>
</dbReference>
<accession>A0A369T913</accession>
<evidence type="ECO:0000256" key="2">
    <source>
        <dbReference type="ARBA" id="ARBA00022692"/>
    </source>
</evidence>
<keyword evidence="3" id="KW-1133">Transmembrane helix</keyword>
<sequence length="1457" mass="148965">MTRVRRALKLTAILCGGLLAVILMLVLATWAAVNTERGQAWLQDRLEKALAEEGAEAEVSGLSGPLPQRLALDRLVLRDPDGVWLTLESAEVAWRPMALFAGRMEIARIHAGQIHLARLPEGAAEEEPAPAEPFALPRLPVPIRLDSLSVERLELGEAVLGEAATFAIDGQAAAPAAGALTSRLRVERLDAPGGILTARAEYTPDERNLGVDAELSGAAGGLLAGALNLDADESVSASLSGNAPIDDWRGRAEARLGADASITADLALEAAKRATIDGQADVQAILPPDIARLIGGAAEFGLTLSRKGKSGANIERARIATPNATMQLTGTLDGDAGTIDAHGDVDILTPEPFATLAGLSNLIGAKADFQARGPLSAPKLEAAITADRLALPDVSADAVEIAAKLDPDDTMTRGRLTAKVTSGTVDLAGPEFAGFSGAPLTVDLAGDLDLDAMTLSAMTATLDGPDLTARFQGSVDLATGVGDTAFELEIGKLASLNPMIGLVGQGKLNGHLAFGGEDSLLQGTVAGDLRDVTWGAEPILDTLAGGAVSLATDINLADDGALTLRNLSMESGNARIAGELGFPASFDTIDGAFDVALPETDILSEPLGTRLSGAASGTVRLSGPTADPGVEAGLEIADAAVEGTPFGLLKVQVTARQLASKPNGSIDAEASATMVGAVRASTDFALTGAAFQLAKLDATGSGFKVSGGRLSAPLEGGVLTGGADVEVTDLAKLGQRFDLPLSGTGRVSVSLGAGSTGQGVTLDGRLTDVTYGGDATAGTLELKAEVDDAFANPGGTARIALANATAGPAKLDAASLRVDGGPAKANLRLEASGEAFGPLQVSADASVALEGAVTQLTLTRLNADTQGKALSLERPAVLRLEPASLTLSDLAVQAEGGTLRLDLERTAERIDATAQLESLPLALTRLVLAEPKLSGNLDGRMELSGPLARPEGSFQFNAAEIGLEGADLPPLDAWLQGRISGGTLTASGQARGLSETPVQLSVQLPMRLSLAPVAAGLPPDGPVRAEVSWQGDVAPLMPFVPVSGHRLTGQGDVALRIEGSLGDPQPRGHIALTGATYENLTTGTLLTDLNARIEGDGEALQIARFEARDGGKGSVMASGSVNVYGGAGQAVDLTLTAKNATLVRRDEITARTDLDLAVTGPFDDLLLQGVVTVERGEARIPDSLPPEVASLDVVEVGGDSLAGAEPPKTPESESESEAAKPSRIKLDIAVDVPSRFFMRGGGLDSEWSGNLAVTGTADQPVINGQLRAVRGQVDFLGKAFKLNRGEVDFDGGSEIDPSITAEAFHSGRDIDVTVAVSGPAQQPELTLSSTPELPQDEVISRLLFGKSATELSAMEAGQLGLAVAQLTTGGGGAGILDRIRGLVGVDVLSVGSTEAGDPSVTAGKYIGGDVFVGVEQGASTESSSAKVEVDLTDNIAVESRVGATGSSEVGIQFKWDY</sequence>
<evidence type="ECO:0000256" key="5">
    <source>
        <dbReference type="SAM" id="MobiDB-lite"/>
    </source>
</evidence>
<reference evidence="7 8" key="1">
    <citation type="submission" date="2018-07" db="EMBL/GenBank/DDBJ databases">
        <title>Venubactetium sediminum gen. nov., sp. nov., isolated from a marine solar saltern.</title>
        <authorList>
            <person name="Wang S."/>
        </authorList>
    </citation>
    <scope>NUCLEOTIDE SEQUENCE [LARGE SCALE GENOMIC DNA]</scope>
    <source>
        <strain evidence="7 8">WD2A32</strain>
    </source>
</reference>
<evidence type="ECO:0000256" key="3">
    <source>
        <dbReference type="ARBA" id="ARBA00022989"/>
    </source>
</evidence>
<evidence type="ECO:0000256" key="4">
    <source>
        <dbReference type="ARBA" id="ARBA00023136"/>
    </source>
</evidence>
<dbReference type="PANTHER" id="PTHR36985:SF1">
    <property type="entry name" value="TRANSLOCATION AND ASSEMBLY MODULE SUBUNIT TAMB"/>
    <property type="match status" value="1"/>
</dbReference>
<dbReference type="GO" id="GO:0005886">
    <property type="term" value="C:plasma membrane"/>
    <property type="evidence" value="ECO:0007669"/>
    <property type="project" value="InterPro"/>
</dbReference>
<organism evidence="7 8">
    <name type="scientific">Ferruginivarius sediminum</name>
    <dbReference type="NCBI Taxonomy" id="2661937"/>
    <lineage>
        <taxon>Bacteria</taxon>
        <taxon>Pseudomonadati</taxon>
        <taxon>Pseudomonadota</taxon>
        <taxon>Alphaproteobacteria</taxon>
        <taxon>Rhodospirillales</taxon>
        <taxon>Rhodospirillaceae</taxon>
        <taxon>Ferruginivarius</taxon>
    </lineage>
</organism>
<dbReference type="InterPro" id="IPR007452">
    <property type="entry name" value="TamB_C"/>
</dbReference>
<keyword evidence="4" id="KW-0472">Membrane</keyword>
<protein>
    <recommendedName>
        <fullName evidence="6">Translocation and assembly module TamB C-terminal domain-containing protein</fullName>
    </recommendedName>
</protein>
<dbReference type="GO" id="GO:0009306">
    <property type="term" value="P:protein secretion"/>
    <property type="evidence" value="ECO:0007669"/>
    <property type="project" value="InterPro"/>
</dbReference>
<feature type="region of interest" description="Disordered" evidence="5">
    <location>
        <begin position="1199"/>
        <end position="1221"/>
    </location>
</feature>
<name>A0A369T913_9PROT</name>
<feature type="domain" description="Translocation and assembly module TamB C-terminal" evidence="6">
    <location>
        <begin position="1104"/>
        <end position="1457"/>
    </location>
</feature>
<evidence type="ECO:0000313" key="8">
    <source>
        <dbReference type="Proteomes" id="UP000253941"/>
    </source>
</evidence>
<keyword evidence="8" id="KW-1185">Reference proteome</keyword>
<dbReference type="PANTHER" id="PTHR36985">
    <property type="entry name" value="TRANSLOCATION AND ASSEMBLY MODULE SUBUNIT TAMB"/>
    <property type="match status" value="1"/>
</dbReference>
<comment type="subcellular location">
    <subcellularLocation>
        <location evidence="1">Membrane</location>
        <topology evidence="1">Single-pass membrane protein</topology>
    </subcellularLocation>
</comment>
<dbReference type="Proteomes" id="UP000253941">
    <property type="component" value="Unassembled WGS sequence"/>
</dbReference>
<evidence type="ECO:0000313" key="7">
    <source>
        <dbReference type="EMBL" id="RDD61811.1"/>
    </source>
</evidence>
<gene>
    <name evidence="7" type="ORF">DRB17_11535</name>
</gene>
<comment type="caution">
    <text evidence="7">The sequence shown here is derived from an EMBL/GenBank/DDBJ whole genome shotgun (WGS) entry which is preliminary data.</text>
</comment>
<dbReference type="RefSeq" id="WP_114582353.1">
    <property type="nucleotide sequence ID" value="NZ_QPMH01000009.1"/>
</dbReference>
<dbReference type="EMBL" id="QPMH01000009">
    <property type="protein sequence ID" value="RDD61811.1"/>
    <property type="molecule type" value="Genomic_DNA"/>
</dbReference>
<dbReference type="Pfam" id="PF04357">
    <property type="entry name" value="TamB"/>
    <property type="match status" value="1"/>
</dbReference>
<keyword evidence="2" id="KW-0812">Transmembrane</keyword>
<evidence type="ECO:0000259" key="6">
    <source>
        <dbReference type="Pfam" id="PF04357"/>
    </source>
</evidence>
<evidence type="ECO:0000256" key="1">
    <source>
        <dbReference type="ARBA" id="ARBA00004167"/>
    </source>
</evidence>
<proteinExistence type="predicted"/>